<organism evidence="2 3">
    <name type="scientific">Nyctereutes procyonoides</name>
    <name type="common">Raccoon dog</name>
    <name type="synonym">Canis procyonoides</name>
    <dbReference type="NCBI Taxonomy" id="34880"/>
    <lineage>
        <taxon>Eukaryota</taxon>
        <taxon>Metazoa</taxon>
        <taxon>Chordata</taxon>
        <taxon>Craniata</taxon>
        <taxon>Vertebrata</taxon>
        <taxon>Euteleostomi</taxon>
        <taxon>Mammalia</taxon>
        <taxon>Eutheria</taxon>
        <taxon>Laurasiatheria</taxon>
        <taxon>Carnivora</taxon>
        <taxon>Caniformia</taxon>
        <taxon>Canidae</taxon>
        <taxon>Nyctereutes</taxon>
    </lineage>
</organism>
<comment type="caution">
    <text evidence="2">The sequence shown here is derived from an EMBL/GenBank/DDBJ whole genome shotgun (WGS) entry which is preliminary data.</text>
</comment>
<gene>
    <name evidence="2" type="ORF">NYPRO_LOCUS26925</name>
</gene>
<dbReference type="Proteomes" id="UP000645828">
    <property type="component" value="Unassembled WGS sequence"/>
</dbReference>
<proteinExistence type="predicted"/>
<name>A0A812A009_NYCPR</name>
<evidence type="ECO:0000256" key="1">
    <source>
        <dbReference type="SAM" id="MobiDB-lite"/>
    </source>
</evidence>
<feature type="region of interest" description="Disordered" evidence="1">
    <location>
        <begin position="77"/>
        <end position="96"/>
    </location>
</feature>
<protein>
    <submittedName>
        <fullName evidence="2">(raccoon dog) hypothetical protein</fullName>
    </submittedName>
</protein>
<evidence type="ECO:0000313" key="3">
    <source>
        <dbReference type="Proteomes" id="UP000645828"/>
    </source>
</evidence>
<dbReference type="EMBL" id="CAJHUB010000789">
    <property type="protein sequence ID" value="CAD7694133.1"/>
    <property type="molecule type" value="Genomic_DNA"/>
</dbReference>
<sequence length="262" mass="30636">MIATCENTLSPMYLDSQKGNGSRYVTKVCSIPYKTSIPNGKKEVLQPPQSKMEVNAWEIKPPDFSYKLYKSLRFPEKSSRTSKEEQGRGKKSNFPETMLHLPNIRNHSKKVKSPPFITTFPHLDSHKAKLMFVKSGKYPNGVYLNPKPHDFRQYQRNLPNFVTACERDPFGLKFKSKHLSTVHGHHSPKDDKQKNSTEKFITYKPHECTWDSKLILLKAPWPVKSASYTRHRRRRDVYSAFMDRVEEKFTQTCKNRLQSQRK</sequence>
<feature type="compositionally biased region" description="Basic and acidic residues" evidence="1">
    <location>
        <begin position="77"/>
        <end position="88"/>
    </location>
</feature>
<reference evidence="2" key="1">
    <citation type="submission" date="2020-12" db="EMBL/GenBank/DDBJ databases">
        <authorList>
            <consortium name="Molecular Ecology Group"/>
        </authorList>
    </citation>
    <scope>NUCLEOTIDE SEQUENCE</scope>
    <source>
        <strain evidence="2">TBG_1078</strain>
    </source>
</reference>
<evidence type="ECO:0000313" key="2">
    <source>
        <dbReference type="EMBL" id="CAD7694133.1"/>
    </source>
</evidence>
<dbReference type="AlphaFoldDB" id="A0A812A009"/>
<accession>A0A812A009</accession>
<keyword evidence="3" id="KW-1185">Reference proteome</keyword>